<feature type="binding site" evidence="7">
    <location>
        <position position="134"/>
    </location>
    <ligand>
        <name>Zn(2+)</name>
        <dbReference type="ChEBI" id="CHEBI:29105"/>
        <label>2</label>
    </ligand>
</feature>
<dbReference type="PANTHER" id="PTHR43705">
    <property type="entry name" value="HYDROXYACYLGLUTATHIONE HYDROLASE"/>
    <property type="match status" value="1"/>
</dbReference>
<keyword evidence="5 7" id="KW-0378">Hydrolase</keyword>
<dbReference type="SUPFAM" id="SSF56281">
    <property type="entry name" value="Metallo-hydrolase/oxidoreductase"/>
    <property type="match status" value="1"/>
</dbReference>
<dbReference type="Proteomes" id="UP000476332">
    <property type="component" value="Unassembled WGS sequence"/>
</dbReference>
<dbReference type="PANTHER" id="PTHR43705:SF1">
    <property type="entry name" value="HYDROXYACYLGLUTATHIONE HYDROLASE GLOB"/>
    <property type="match status" value="1"/>
</dbReference>
<feature type="binding site" evidence="7">
    <location>
        <position position="57"/>
    </location>
    <ligand>
        <name>Zn(2+)</name>
        <dbReference type="ChEBI" id="CHEBI:29105"/>
        <label>1</label>
    </ligand>
</feature>
<comment type="subunit">
    <text evidence="7">Monomer.</text>
</comment>
<feature type="binding site" evidence="7">
    <location>
        <position position="59"/>
    </location>
    <ligand>
        <name>Zn(2+)</name>
        <dbReference type="ChEBI" id="CHEBI:29105"/>
        <label>1</label>
    </ligand>
</feature>
<keyword evidence="4 7" id="KW-0479">Metal-binding</keyword>
<evidence type="ECO:0000256" key="3">
    <source>
        <dbReference type="ARBA" id="ARBA00006759"/>
    </source>
</evidence>
<dbReference type="GO" id="GO:0019243">
    <property type="term" value="P:methylglyoxal catabolic process to D-lactate via S-lactoyl-glutathione"/>
    <property type="evidence" value="ECO:0007669"/>
    <property type="project" value="UniProtKB-UniRule"/>
</dbReference>
<evidence type="ECO:0000313" key="10">
    <source>
        <dbReference type="Proteomes" id="UP000476332"/>
    </source>
</evidence>
<evidence type="ECO:0000256" key="4">
    <source>
        <dbReference type="ARBA" id="ARBA00022723"/>
    </source>
</evidence>
<feature type="binding site" evidence="7">
    <location>
        <position position="172"/>
    </location>
    <ligand>
        <name>Zn(2+)</name>
        <dbReference type="ChEBI" id="CHEBI:29105"/>
        <label>2</label>
    </ligand>
</feature>
<organism evidence="9 10">
    <name type="scientific">Aurantimonas aggregata</name>
    <dbReference type="NCBI Taxonomy" id="2047720"/>
    <lineage>
        <taxon>Bacteria</taxon>
        <taxon>Pseudomonadati</taxon>
        <taxon>Pseudomonadota</taxon>
        <taxon>Alphaproteobacteria</taxon>
        <taxon>Hyphomicrobiales</taxon>
        <taxon>Aurantimonadaceae</taxon>
        <taxon>Aurantimonas</taxon>
    </lineage>
</organism>
<dbReference type="Pfam" id="PF16123">
    <property type="entry name" value="HAGH_C"/>
    <property type="match status" value="1"/>
</dbReference>
<dbReference type="CDD" id="cd07723">
    <property type="entry name" value="hydroxyacylglutathione_hydrolase_MBL-fold"/>
    <property type="match status" value="1"/>
</dbReference>
<reference evidence="9 10" key="1">
    <citation type="submission" date="2020-01" db="EMBL/GenBank/DDBJ databases">
        <title>Genomes of bacteria type strains.</title>
        <authorList>
            <person name="Chen J."/>
            <person name="Zhu S."/>
            <person name="Chen J."/>
        </authorList>
    </citation>
    <scope>NUCLEOTIDE SEQUENCE [LARGE SCALE GENOMIC DNA]</scope>
    <source>
        <strain evidence="9 10">KCTC 52919</strain>
    </source>
</reference>
<dbReference type="InterPro" id="IPR017782">
    <property type="entry name" value="Hydroxyacylglutathione_Hdrlase"/>
</dbReference>
<feature type="binding site" evidence="7">
    <location>
        <position position="62"/>
    </location>
    <ligand>
        <name>Zn(2+)</name>
        <dbReference type="ChEBI" id="CHEBI:29105"/>
        <label>2</label>
    </ligand>
</feature>
<dbReference type="InterPro" id="IPR035680">
    <property type="entry name" value="Clx_II_MBL"/>
</dbReference>
<feature type="binding site" evidence="7">
    <location>
        <position position="61"/>
    </location>
    <ligand>
        <name>Zn(2+)</name>
        <dbReference type="ChEBI" id="CHEBI:29105"/>
        <label>2</label>
    </ligand>
</feature>
<dbReference type="RefSeq" id="WP_163045569.1">
    <property type="nucleotide sequence ID" value="NZ_JAAAMJ010000019.1"/>
</dbReference>
<sequence>MASIEIRQFPCRTDNFGVLVHNKDTGATISIDAPEEAPILAALANTGWTLTHILTTHHHGDHVAANEALKQRFGVEIVGPEKERDRIPGIDRTVTGGDRIELGGIAIEAIDTPGHTLGEISYYLPEAKALFAADALFSLGCGRLFEGDAAMMWESLKRLRALPDDTMLYCGHEYTATNAKCAIAVDPDNTQLRERVREVETLRIAGKPTLPVRLGQEKATNPFLRADDPELANDMGMAGAEPAAVFAAIRKKRDQY</sequence>
<comment type="function">
    <text evidence="7">Thiolesterase that catalyzes the hydrolysis of S-D-lactoyl-glutathione to form glutathione and D-lactic acid.</text>
</comment>
<evidence type="ECO:0000313" key="9">
    <source>
        <dbReference type="EMBL" id="NDV88717.1"/>
    </source>
</evidence>
<name>A0A6L9MLJ9_9HYPH</name>
<dbReference type="EMBL" id="JAAAMJ010000019">
    <property type="protein sequence ID" value="NDV88717.1"/>
    <property type="molecule type" value="Genomic_DNA"/>
</dbReference>
<dbReference type="SMART" id="SM00849">
    <property type="entry name" value="Lactamase_B"/>
    <property type="match status" value="1"/>
</dbReference>
<feature type="domain" description="Metallo-beta-lactamase" evidence="8">
    <location>
        <begin position="14"/>
        <end position="172"/>
    </location>
</feature>
<dbReference type="InterPro" id="IPR032282">
    <property type="entry name" value="HAGH_C"/>
</dbReference>
<feature type="binding site" evidence="7">
    <location>
        <position position="115"/>
    </location>
    <ligand>
        <name>Zn(2+)</name>
        <dbReference type="ChEBI" id="CHEBI:29105"/>
        <label>1</label>
    </ligand>
</feature>
<comment type="caution">
    <text evidence="9">The sequence shown here is derived from an EMBL/GenBank/DDBJ whole genome shotgun (WGS) entry which is preliminary data.</text>
</comment>
<comment type="cofactor">
    <cofactor evidence="7">
        <name>Zn(2+)</name>
        <dbReference type="ChEBI" id="CHEBI:29105"/>
    </cofactor>
    <text evidence="7">Binds 2 Zn(2+) ions per subunit.</text>
</comment>
<dbReference type="NCBIfam" id="TIGR03413">
    <property type="entry name" value="GSH_gloB"/>
    <property type="match status" value="1"/>
</dbReference>
<dbReference type="InterPro" id="IPR036866">
    <property type="entry name" value="RibonucZ/Hydroxyglut_hydro"/>
</dbReference>
<dbReference type="GO" id="GO:0046872">
    <property type="term" value="F:metal ion binding"/>
    <property type="evidence" value="ECO:0007669"/>
    <property type="project" value="UniProtKB-KW"/>
</dbReference>
<dbReference type="HAMAP" id="MF_01374">
    <property type="entry name" value="Glyoxalase_2"/>
    <property type="match status" value="1"/>
</dbReference>
<evidence type="ECO:0000256" key="5">
    <source>
        <dbReference type="ARBA" id="ARBA00022801"/>
    </source>
</evidence>
<comment type="similarity">
    <text evidence="3 7">Belongs to the metallo-beta-lactamase superfamily. Glyoxalase II family.</text>
</comment>
<evidence type="ECO:0000256" key="1">
    <source>
        <dbReference type="ARBA" id="ARBA00001623"/>
    </source>
</evidence>
<dbReference type="AlphaFoldDB" id="A0A6L9MLJ9"/>
<dbReference type="PIRSF" id="PIRSF005457">
    <property type="entry name" value="Glx"/>
    <property type="match status" value="1"/>
</dbReference>
<dbReference type="Gene3D" id="3.60.15.10">
    <property type="entry name" value="Ribonuclease Z/Hydroxyacylglutathione hydrolase-like"/>
    <property type="match status" value="1"/>
</dbReference>
<gene>
    <name evidence="7 9" type="primary">gloB</name>
    <name evidence="9" type="ORF">GTW51_18620</name>
</gene>
<proteinExistence type="inferred from homology"/>
<comment type="catalytic activity">
    <reaction evidence="1 7">
        <text>an S-(2-hydroxyacyl)glutathione + H2O = a 2-hydroxy carboxylate + glutathione + H(+)</text>
        <dbReference type="Rhea" id="RHEA:21864"/>
        <dbReference type="ChEBI" id="CHEBI:15377"/>
        <dbReference type="ChEBI" id="CHEBI:15378"/>
        <dbReference type="ChEBI" id="CHEBI:57925"/>
        <dbReference type="ChEBI" id="CHEBI:58896"/>
        <dbReference type="ChEBI" id="CHEBI:71261"/>
        <dbReference type="EC" id="3.1.2.6"/>
    </reaction>
</comment>
<keyword evidence="6 7" id="KW-0862">Zinc</keyword>
<evidence type="ECO:0000256" key="7">
    <source>
        <dbReference type="HAMAP-Rule" id="MF_01374"/>
    </source>
</evidence>
<comment type="pathway">
    <text evidence="2 7">Secondary metabolite metabolism; methylglyoxal degradation; (R)-lactate from methylglyoxal: step 2/2.</text>
</comment>
<keyword evidence="10" id="KW-1185">Reference proteome</keyword>
<dbReference type="InterPro" id="IPR050110">
    <property type="entry name" value="Glyoxalase_II_hydrolase"/>
</dbReference>
<dbReference type="Pfam" id="PF00753">
    <property type="entry name" value="Lactamase_B"/>
    <property type="match status" value="1"/>
</dbReference>
<dbReference type="GO" id="GO:0004416">
    <property type="term" value="F:hydroxyacylglutathione hydrolase activity"/>
    <property type="evidence" value="ECO:0007669"/>
    <property type="project" value="UniProtKB-UniRule"/>
</dbReference>
<accession>A0A6L9MLJ9</accession>
<evidence type="ECO:0000259" key="8">
    <source>
        <dbReference type="SMART" id="SM00849"/>
    </source>
</evidence>
<evidence type="ECO:0000256" key="6">
    <source>
        <dbReference type="ARBA" id="ARBA00022833"/>
    </source>
</evidence>
<evidence type="ECO:0000256" key="2">
    <source>
        <dbReference type="ARBA" id="ARBA00004963"/>
    </source>
</evidence>
<dbReference type="UniPathway" id="UPA00619">
    <property type="reaction ID" value="UER00676"/>
</dbReference>
<dbReference type="InterPro" id="IPR001279">
    <property type="entry name" value="Metallo-B-lactamas"/>
</dbReference>
<protein>
    <recommendedName>
        <fullName evidence="7">Hydroxyacylglutathione hydrolase</fullName>
        <ecNumber evidence="7">3.1.2.6</ecNumber>
    </recommendedName>
    <alternativeName>
        <fullName evidence="7">Glyoxalase II</fullName>
        <shortName evidence="7">Glx II</shortName>
    </alternativeName>
</protein>
<feature type="binding site" evidence="7">
    <location>
        <position position="134"/>
    </location>
    <ligand>
        <name>Zn(2+)</name>
        <dbReference type="ChEBI" id="CHEBI:29105"/>
        <label>1</label>
    </ligand>
</feature>
<dbReference type="EC" id="3.1.2.6" evidence="7"/>